<accession>A0AAV2LSQ5</accession>
<dbReference type="Proteomes" id="UP001497482">
    <property type="component" value="Chromosome 3"/>
</dbReference>
<keyword evidence="3" id="KW-1185">Reference proteome</keyword>
<feature type="compositionally biased region" description="Basic and acidic residues" evidence="1">
    <location>
        <begin position="97"/>
        <end position="107"/>
    </location>
</feature>
<evidence type="ECO:0000313" key="3">
    <source>
        <dbReference type="Proteomes" id="UP001497482"/>
    </source>
</evidence>
<evidence type="ECO:0000256" key="1">
    <source>
        <dbReference type="SAM" id="MobiDB-lite"/>
    </source>
</evidence>
<feature type="compositionally biased region" description="Basic and acidic residues" evidence="1">
    <location>
        <begin position="53"/>
        <end position="65"/>
    </location>
</feature>
<dbReference type="AlphaFoldDB" id="A0AAV2LSQ5"/>
<feature type="compositionally biased region" description="Basic and acidic residues" evidence="1">
    <location>
        <begin position="1"/>
        <end position="11"/>
    </location>
</feature>
<protein>
    <submittedName>
        <fullName evidence="2">Uncharacterized protein</fullName>
    </submittedName>
</protein>
<feature type="region of interest" description="Disordered" evidence="1">
    <location>
        <begin position="1"/>
        <end position="107"/>
    </location>
</feature>
<feature type="compositionally biased region" description="Basic and acidic residues" evidence="1">
    <location>
        <begin position="29"/>
        <end position="41"/>
    </location>
</feature>
<name>A0AAV2LSQ5_KNICA</name>
<sequence>MAAYGARHEPWNKVGQETRGARLTQRGRVHGDKRQNGEESYRPGGGGMGVTPGHEKGSDKGDRAPRQGSKRSPPSHCDSHGQGSAEGARRGQGTKHSPGERYRCQCP</sequence>
<gene>
    <name evidence="2" type="ORF">KC01_LOCUS30263</name>
</gene>
<reference evidence="2 3" key="1">
    <citation type="submission" date="2024-04" db="EMBL/GenBank/DDBJ databases">
        <authorList>
            <person name="Waldvogel A.-M."/>
            <person name="Schoenle A."/>
        </authorList>
    </citation>
    <scope>NUCLEOTIDE SEQUENCE [LARGE SCALE GENOMIC DNA]</scope>
</reference>
<proteinExistence type="predicted"/>
<dbReference type="EMBL" id="OZ035825">
    <property type="protein sequence ID" value="CAL1602502.1"/>
    <property type="molecule type" value="Genomic_DNA"/>
</dbReference>
<evidence type="ECO:0000313" key="2">
    <source>
        <dbReference type="EMBL" id="CAL1602502.1"/>
    </source>
</evidence>
<organism evidence="2 3">
    <name type="scientific">Knipowitschia caucasica</name>
    <name type="common">Caucasian dwarf goby</name>
    <name type="synonym">Pomatoschistus caucasicus</name>
    <dbReference type="NCBI Taxonomy" id="637954"/>
    <lineage>
        <taxon>Eukaryota</taxon>
        <taxon>Metazoa</taxon>
        <taxon>Chordata</taxon>
        <taxon>Craniata</taxon>
        <taxon>Vertebrata</taxon>
        <taxon>Euteleostomi</taxon>
        <taxon>Actinopterygii</taxon>
        <taxon>Neopterygii</taxon>
        <taxon>Teleostei</taxon>
        <taxon>Neoteleostei</taxon>
        <taxon>Acanthomorphata</taxon>
        <taxon>Gobiaria</taxon>
        <taxon>Gobiiformes</taxon>
        <taxon>Gobioidei</taxon>
        <taxon>Gobiidae</taxon>
        <taxon>Gobiinae</taxon>
        <taxon>Knipowitschia</taxon>
    </lineage>
</organism>